<accession>A0AAE1LRJ4</accession>
<dbReference type="EMBL" id="JAHWGI010001401">
    <property type="protein sequence ID" value="KAK3929463.1"/>
    <property type="molecule type" value="Genomic_DNA"/>
</dbReference>
<reference evidence="2" key="1">
    <citation type="submission" date="2021-07" db="EMBL/GenBank/DDBJ databases">
        <authorList>
            <person name="Catto M.A."/>
            <person name="Jacobson A."/>
            <person name="Kennedy G."/>
            <person name="Labadie P."/>
            <person name="Hunt B.G."/>
            <person name="Srinivasan R."/>
        </authorList>
    </citation>
    <scope>NUCLEOTIDE SEQUENCE</scope>
    <source>
        <strain evidence="2">PL_HMW_Pooled</strain>
        <tissue evidence="2">Head</tissue>
    </source>
</reference>
<feature type="compositionally biased region" description="Low complexity" evidence="1">
    <location>
        <begin position="285"/>
        <end position="294"/>
    </location>
</feature>
<proteinExistence type="predicted"/>
<gene>
    <name evidence="2" type="ORF">KUF71_003470</name>
</gene>
<evidence type="ECO:0000256" key="1">
    <source>
        <dbReference type="SAM" id="MobiDB-lite"/>
    </source>
</evidence>
<evidence type="ECO:0000313" key="3">
    <source>
        <dbReference type="Proteomes" id="UP001219518"/>
    </source>
</evidence>
<name>A0AAE1LRJ4_9NEOP</name>
<keyword evidence="3" id="KW-1185">Reference proteome</keyword>
<evidence type="ECO:0000313" key="2">
    <source>
        <dbReference type="EMBL" id="KAK3929463.1"/>
    </source>
</evidence>
<feature type="region of interest" description="Disordered" evidence="1">
    <location>
        <begin position="235"/>
        <end position="315"/>
    </location>
</feature>
<dbReference type="Proteomes" id="UP001219518">
    <property type="component" value="Unassembled WGS sequence"/>
</dbReference>
<feature type="region of interest" description="Disordered" evidence="1">
    <location>
        <begin position="40"/>
        <end position="67"/>
    </location>
</feature>
<comment type="caution">
    <text evidence="2">The sequence shown here is derived from an EMBL/GenBank/DDBJ whole genome shotgun (WGS) entry which is preliminary data.</text>
</comment>
<reference evidence="2" key="2">
    <citation type="journal article" date="2023" name="BMC Genomics">
        <title>Pest status, molecular evolution, and epigenetic factors derived from the genome assembly of Frankliniella fusca, a thysanopteran phytovirus vector.</title>
        <authorList>
            <person name="Catto M.A."/>
            <person name="Labadie P.E."/>
            <person name="Jacobson A.L."/>
            <person name="Kennedy G.G."/>
            <person name="Srinivasan R."/>
            <person name="Hunt B.G."/>
        </authorList>
    </citation>
    <scope>NUCLEOTIDE SEQUENCE</scope>
    <source>
        <strain evidence="2">PL_HMW_Pooled</strain>
    </source>
</reference>
<sequence>MIDLAPRLCDVGPKGPKGRSLVCGQVAKRKLYAEAGAGAGAPTCKRRRTGAGAGAGTGSPLAVPTPVSGPGARFVDLQIVGEDGALVEEATIEEIWAPHATRLEIVVVDEAWDSTTTDSTPTSLDGEAAYIDLDDPVLRPLGPLGGTSTLHSAILREARQQPPAQAPAACYAPRPHADQADSDFGNLDWLINFKVDSVFEPKKQLKSKQGGALTPVTTTALGVLDQVCDPLPTAASPGALSPGTPVGASARAGSATASTATSRSASPKARAAAAVSPAPAPAAPAPAAAPTVPALTINPSPHPQPHRYSGPGKPPFTYTELIELALKDKGKLT</sequence>
<dbReference type="AlphaFoldDB" id="A0AAE1LRJ4"/>
<protein>
    <submittedName>
        <fullName evidence="2">Forkhead box protein A2</fullName>
    </submittedName>
</protein>
<feature type="compositionally biased region" description="Low complexity" evidence="1">
    <location>
        <begin position="246"/>
        <end position="277"/>
    </location>
</feature>
<organism evidence="2 3">
    <name type="scientific">Frankliniella fusca</name>
    <dbReference type="NCBI Taxonomy" id="407009"/>
    <lineage>
        <taxon>Eukaryota</taxon>
        <taxon>Metazoa</taxon>
        <taxon>Ecdysozoa</taxon>
        <taxon>Arthropoda</taxon>
        <taxon>Hexapoda</taxon>
        <taxon>Insecta</taxon>
        <taxon>Pterygota</taxon>
        <taxon>Neoptera</taxon>
        <taxon>Paraneoptera</taxon>
        <taxon>Thysanoptera</taxon>
        <taxon>Terebrantia</taxon>
        <taxon>Thripoidea</taxon>
        <taxon>Thripidae</taxon>
        <taxon>Frankliniella</taxon>
    </lineage>
</organism>
<feature type="non-terminal residue" evidence="2">
    <location>
        <position position="1"/>
    </location>
</feature>